<feature type="transmembrane region" description="Helical" evidence="1">
    <location>
        <begin position="20"/>
        <end position="38"/>
    </location>
</feature>
<proteinExistence type="predicted"/>
<evidence type="ECO:0000313" key="2">
    <source>
        <dbReference type="EMBL" id="CAI1525891.1"/>
    </source>
</evidence>
<protein>
    <recommendedName>
        <fullName evidence="4">Transmembrane protein</fullName>
    </recommendedName>
</protein>
<name>A0ABN8VHJ2_SACEU</name>
<gene>
    <name evidence="2" type="primary">U6500J03360</name>
    <name evidence="2" type="ORF">SEUBUCD650_0J03360</name>
</gene>
<keyword evidence="1" id="KW-0472">Membrane</keyword>
<organism evidence="2 3">
    <name type="scientific">Saccharomyces eubayanus</name>
    <name type="common">Yeast</name>
    <dbReference type="NCBI Taxonomy" id="1080349"/>
    <lineage>
        <taxon>Eukaryota</taxon>
        <taxon>Fungi</taxon>
        <taxon>Dikarya</taxon>
        <taxon>Ascomycota</taxon>
        <taxon>Saccharomycotina</taxon>
        <taxon>Saccharomycetes</taxon>
        <taxon>Saccharomycetales</taxon>
        <taxon>Saccharomycetaceae</taxon>
        <taxon>Saccharomyces</taxon>
    </lineage>
</organism>
<reference evidence="2" key="1">
    <citation type="submission" date="2022-08" db="EMBL/GenBank/DDBJ databases">
        <authorList>
            <person name="Byrne P K."/>
        </authorList>
    </citation>
    <scope>NUCLEOTIDE SEQUENCE</scope>
    <source>
        <strain evidence="2">UCD650</strain>
    </source>
</reference>
<evidence type="ECO:0000313" key="3">
    <source>
        <dbReference type="Proteomes" id="UP001152964"/>
    </source>
</evidence>
<dbReference type="EMBL" id="OX291500">
    <property type="protein sequence ID" value="CAI1525891.1"/>
    <property type="molecule type" value="Genomic_DNA"/>
</dbReference>
<dbReference type="Proteomes" id="UP001152964">
    <property type="component" value="Chromosome 10"/>
</dbReference>
<keyword evidence="1" id="KW-1133">Transmembrane helix</keyword>
<accession>A0ABN8VHJ2</accession>
<keyword evidence="3" id="KW-1185">Reference proteome</keyword>
<sequence length="272" mass="29921">MSGSVQAVSAETRVPLFFRFILRFFFHLVLSSLLFSSLDPKLFFLGCCSSVLHRGSPNGVLREETQVQAARSALSSGLPLPGGHPAATAAVRSFTADFTCCVCQRAGIRGRVVDTSISHDDVSSTSWSASALPWRESEERVCAACPSGKKSWLRVFFSLSYFCSAENKQCHILRDLRTRSAVSSTHTSVFAVRVHPYILCFHSLLFHLCFSHLSVLRPRSRWLGFFFFAVSRRLLPSPFPWRDQLAVGKDQAGCPPGPCGVSALSISLPTTV</sequence>
<evidence type="ECO:0008006" key="4">
    <source>
        <dbReference type="Google" id="ProtNLM"/>
    </source>
</evidence>
<keyword evidence="1" id="KW-0812">Transmembrane</keyword>
<evidence type="ECO:0000256" key="1">
    <source>
        <dbReference type="SAM" id="Phobius"/>
    </source>
</evidence>